<keyword evidence="9" id="KW-0963">Cytoplasm</keyword>
<reference evidence="24 25" key="1">
    <citation type="submission" date="2007-10" db="EMBL/GenBank/DDBJ databases">
        <title>Complete sequence of Desulfococcus oleovorans Hxd3.</title>
        <authorList>
            <consortium name="US DOE Joint Genome Institute"/>
            <person name="Copeland A."/>
            <person name="Lucas S."/>
            <person name="Lapidus A."/>
            <person name="Barry K."/>
            <person name="Glavina del Rio T."/>
            <person name="Dalin E."/>
            <person name="Tice H."/>
            <person name="Pitluck S."/>
            <person name="Kiss H."/>
            <person name="Brettin T."/>
            <person name="Bruce D."/>
            <person name="Detter J.C."/>
            <person name="Han C."/>
            <person name="Schmutz J."/>
            <person name="Larimer F."/>
            <person name="Land M."/>
            <person name="Hauser L."/>
            <person name="Kyrpides N."/>
            <person name="Kim E."/>
            <person name="Wawrik B."/>
            <person name="Richardson P."/>
        </authorList>
    </citation>
    <scope>NUCLEOTIDE SEQUENCE [LARGE SCALE GENOMIC DNA]</scope>
    <source>
        <strain evidence="25">DSM 6200 / JCM 39069 / Hxd3</strain>
    </source>
</reference>
<dbReference type="RefSeq" id="WP_012175366.1">
    <property type="nucleotide sequence ID" value="NC_009943.1"/>
</dbReference>
<dbReference type="PROSITE" id="PS51171">
    <property type="entry name" value="PREPHENATE_DEHYDR_3"/>
    <property type="match status" value="1"/>
</dbReference>
<dbReference type="EMBL" id="CP000859">
    <property type="protein sequence ID" value="ABW67754.1"/>
    <property type="molecule type" value="Genomic_DNA"/>
</dbReference>
<dbReference type="PROSITE" id="PS51168">
    <property type="entry name" value="CHORISMATE_MUT_2"/>
    <property type="match status" value="1"/>
</dbReference>
<feature type="domain" description="ACT" evidence="23">
    <location>
        <begin position="283"/>
        <end position="360"/>
    </location>
</feature>
<organism evidence="24 25">
    <name type="scientific">Desulfosudis oleivorans (strain DSM 6200 / JCM 39069 / Hxd3)</name>
    <name type="common">Desulfococcus oleovorans</name>
    <dbReference type="NCBI Taxonomy" id="96561"/>
    <lineage>
        <taxon>Bacteria</taxon>
        <taxon>Pseudomonadati</taxon>
        <taxon>Thermodesulfobacteriota</taxon>
        <taxon>Desulfobacteria</taxon>
        <taxon>Desulfobacterales</taxon>
        <taxon>Desulfosudaceae</taxon>
        <taxon>Desulfosudis</taxon>
    </lineage>
</organism>
<comment type="catalytic activity">
    <reaction evidence="1">
        <text>chorismate = prephenate</text>
        <dbReference type="Rhea" id="RHEA:13897"/>
        <dbReference type="ChEBI" id="CHEBI:29748"/>
        <dbReference type="ChEBI" id="CHEBI:29934"/>
        <dbReference type="EC" id="5.4.99.5"/>
    </reaction>
</comment>
<feature type="domain" description="Prephenate dehydratase" evidence="22">
    <location>
        <begin position="96"/>
        <end position="271"/>
    </location>
</feature>
<dbReference type="PANTHER" id="PTHR21022">
    <property type="entry name" value="PREPHENATE DEHYDRATASE P PROTEIN"/>
    <property type="match status" value="1"/>
</dbReference>
<evidence type="ECO:0000256" key="5">
    <source>
        <dbReference type="ARBA" id="ARBA00004817"/>
    </source>
</evidence>
<dbReference type="SMART" id="SM00830">
    <property type="entry name" value="CM_2"/>
    <property type="match status" value="1"/>
</dbReference>
<dbReference type="GO" id="GO:0046417">
    <property type="term" value="P:chorismate metabolic process"/>
    <property type="evidence" value="ECO:0007669"/>
    <property type="project" value="InterPro"/>
</dbReference>
<dbReference type="InterPro" id="IPR036263">
    <property type="entry name" value="Chorismate_II_sf"/>
</dbReference>
<feature type="site" description="Essential for prephenate dehydratase activity" evidence="20">
    <location>
        <position position="264"/>
    </location>
</feature>
<dbReference type="GO" id="GO:0005737">
    <property type="term" value="C:cytoplasm"/>
    <property type="evidence" value="ECO:0007669"/>
    <property type="project" value="UniProtKB-SubCell"/>
</dbReference>
<comment type="subcellular location">
    <subcellularLocation>
        <location evidence="3">Cytoplasm</location>
    </subcellularLocation>
</comment>
<evidence type="ECO:0000256" key="3">
    <source>
        <dbReference type="ARBA" id="ARBA00004496"/>
    </source>
</evidence>
<dbReference type="FunFam" id="3.40.190.10:FF:000034">
    <property type="entry name" value="Chorismate mutase/prephenate dehydratase"/>
    <property type="match status" value="1"/>
</dbReference>
<feature type="binding site" evidence="19">
    <location>
        <position position="92"/>
    </location>
    <ligand>
        <name>substrate</name>
    </ligand>
</feature>
<keyword evidence="12" id="KW-0584">Phenylalanine biosynthesis</keyword>
<evidence type="ECO:0000256" key="9">
    <source>
        <dbReference type="ARBA" id="ARBA00022490"/>
    </source>
</evidence>
<dbReference type="EC" id="5.4.99.5" evidence="6"/>
<dbReference type="Pfam" id="PF00800">
    <property type="entry name" value="PDT"/>
    <property type="match status" value="1"/>
</dbReference>
<evidence type="ECO:0000256" key="19">
    <source>
        <dbReference type="PIRSR" id="PIRSR001500-1"/>
    </source>
</evidence>
<dbReference type="Pfam" id="PF01842">
    <property type="entry name" value="ACT"/>
    <property type="match status" value="1"/>
</dbReference>
<comment type="pathway">
    <text evidence="5">Metabolic intermediate biosynthesis; prephenate biosynthesis; prephenate from chorismate: step 1/1.</text>
</comment>
<dbReference type="UniPathway" id="UPA00121">
    <property type="reaction ID" value="UER00345"/>
</dbReference>
<dbReference type="NCBIfam" id="NF008865">
    <property type="entry name" value="PRK11898.1"/>
    <property type="match status" value="1"/>
</dbReference>
<feature type="binding site" evidence="19">
    <location>
        <position position="88"/>
    </location>
    <ligand>
        <name>substrate</name>
    </ligand>
</feature>
<dbReference type="GO" id="GO:0004664">
    <property type="term" value="F:prephenate dehydratase activity"/>
    <property type="evidence" value="ECO:0007669"/>
    <property type="project" value="UniProtKB-EC"/>
</dbReference>
<dbReference type="GO" id="GO:0009094">
    <property type="term" value="P:L-phenylalanine biosynthetic process"/>
    <property type="evidence" value="ECO:0007669"/>
    <property type="project" value="UniProtKB-UniPathway"/>
</dbReference>
<evidence type="ECO:0000256" key="4">
    <source>
        <dbReference type="ARBA" id="ARBA00004741"/>
    </source>
</evidence>
<keyword evidence="13" id="KW-0413">Isomerase</keyword>
<dbReference type="PANTHER" id="PTHR21022:SF19">
    <property type="entry name" value="PREPHENATE DEHYDRATASE-RELATED"/>
    <property type="match status" value="1"/>
</dbReference>
<dbReference type="OrthoDB" id="9802281at2"/>
<dbReference type="Pfam" id="PF01817">
    <property type="entry name" value="CM_2"/>
    <property type="match status" value="1"/>
</dbReference>
<evidence type="ECO:0000256" key="14">
    <source>
        <dbReference type="ARBA" id="ARBA00023239"/>
    </source>
</evidence>
<dbReference type="SUPFAM" id="SSF55021">
    <property type="entry name" value="ACT-like"/>
    <property type="match status" value="1"/>
</dbReference>
<dbReference type="KEGG" id="dol:Dole_1950"/>
<evidence type="ECO:0000259" key="22">
    <source>
        <dbReference type="PROSITE" id="PS51171"/>
    </source>
</evidence>
<dbReference type="InterPro" id="IPR045865">
    <property type="entry name" value="ACT-like_dom_sf"/>
</dbReference>
<keyword evidence="14 24" id="KW-0456">Lyase</keyword>
<evidence type="ECO:0000313" key="24">
    <source>
        <dbReference type="EMBL" id="ABW67754.1"/>
    </source>
</evidence>
<feature type="binding site" evidence="19">
    <location>
        <position position="44"/>
    </location>
    <ligand>
        <name>substrate</name>
    </ligand>
</feature>
<feature type="binding site" evidence="19">
    <location>
        <position position="33"/>
    </location>
    <ligand>
        <name>substrate</name>
    </ligand>
</feature>
<evidence type="ECO:0000256" key="18">
    <source>
        <dbReference type="ARBA" id="ARBA00047848"/>
    </source>
</evidence>
<dbReference type="CDD" id="cd13630">
    <property type="entry name" value="PBP2_PDT_1"/>
    <property type="match status" value="1"/>
</dbReference>
<evidence type="ECO:0000256" key="6">
    <source>
        <dbReference type="ARBA" id="ARBA00012404"/>
    </source>
</evidence>
<sequence length="366" mass="40167">MSAESSGQDEKIANLRRSIDEIDDTILDLLNRRVSLAEAIGTLKTQTGNRVMDKAREESILQRLAGLNPGPLSSEMLRRIFVDIIAASRQAQEPKRISFLGPEATFTHVAALAFFNELDTFVPHPSIRDVFDDVEKGTSRYGVVPVENSIEGAVNHTLDLFLESELHICAESYLAISHDLLSKSGDLEKIHTIYSHPQPFAQCRTWLKTHLPHAELVECGSTSQAAQKALLADDAAAIAGSAAARLYDLKVAAPAIQDAVRNTTRFLVIGRDAPRPTGNDKTSILFVTAHIPGALFKALEPIAASGLNMLKLESRPARHKNWSYVFFVDLEGHVENEKVKQCLAKMEAFCQFIKILGAYPVALSDA</sequence>
<accession>A8ZT71</accession>
<evidence type="ECO:0000256" key="8">
    <source>
        <dbReference type="ARBA" id="ARBA00014401"/>
    </source>
</evidence>
<dbReference type="InterPro" id="IPR002701">
    <property type="entry name" value="CM_II_prokaryot"/>
</dbReference>
<dbReference type="HOGENOM" id="CLU_035008_0_1_7"/>
<comment type="pathway">
    <text evidence="4">Amino-acid biosynthesis; L-phenylalanine biosynthesis; phenylpyruvate from prephenate: step 1/1.</text>
</comment>
<evidence type="ECO:0000256" key="12">
    <source>
        <dbReference type="ARBA" id="ARBA00023222"/>
    </source>
</evidence>
<dbReference type="Proteomes" id="UP000008561">
    <property type="component" value="Chromosome"/>
</dbReference>
<keyword evidence="15" id="KW-0511">Multifunctional enzyme</keyword>
<dbReference type="eggNOG" id="COG0077">
    <property type="taxonomic scope" value="Bacteria"/>
</dbReference>
<dbReference type="FunFam" id="3.40.190.10:FF:000029">
    <property type="entry name" value="Chorismate mutase/Prephenate dehydratase"/>
    <property type="match status" value="1"/>
</dbReference>
<dbReference type="Gene3D" id="3.30.70.260">
    <property type="match status" value="1"/>
</dbReference>
<evidence type="ECO:0000256" key="7">
    <source>
        <dbReference type="ARBA" id="ARBA00013147"/>
    </source>
</evidence>
<evidence type="ECO:0000256" key="20">
    <source>
        <dbReference type="PIRSR" id="PIRSR001500-2"/>
    </source>
</evidence>
<evidence type="ECO:0000256" key="13">
    <source>
        <dbReference type="ARBA" id="ARBA00023235"/>
    </source>
</evidence>
<evidence type="ECO:0000256" key="11">
    <source>
        <dbReference type="ARBA" id="ARBA00023141"/>
    </source>
</evidence>
<evidence type="ECO:0000259" key="23">
    <source>
        <dbReference type="PROSITE" id="PS51671"/>
    </source>
</evidence>
<dbReference type="UniPathway" id="UPA00120">
    <property type="reaction ID" value="UER00203"/>
</dbReference>
<evidence type="ECO:0000256" key="16">
    <source>
        <dbReference type="ARBA" id="ARBA00031175"/>
    </source>
</evidence>
<dbReference type="eggNOG" id="COG1605">
    <property type="taxonomic scope" value="Bacteria"/>
</dbReference>
<dbReference type="SUPFAM" id="SSF53850">
    <property type="entry name" value="Periplasmic binding protein-like II"/>
    <property type="match status" value="1"/>
</dbReference>
<dbReference type="Gene3D" id="3.40.190.10">
    <property type="entry name" value="Periplasmic binding protein-like II"/>
    <property type="match status" value="2"/>
</dbReference>
<dbReference type="InterPro" id="IPR036979">
    <property type="entry name" value="CM_dom_sf"/>
</dbReference>
<dbReference type="InterPro" id="IPR001086">
    <property type="entry name" value="Preph_deHydtase"/>
</dbReference>
<dbReference type="STRING" id="96561.Dole_1950"/>
<feature type="binding site" evidence="19">
    <location>
        <position position="53"/>
    </location>
    <ligand>
        <name>substrate</name>
    </ligand>
</feature>
<protein>
    <recommendedName>
        <fullName evidence="8">Bifunctional chorismate mutase/prephenate dehydratase</fullName>
        <ecNumber evidence="7">4.2.1.51</ecNumber>
        <ecNumber evidence="6">5.4.99.5</ecNumber>
    </recommendedName>
    <alternativeName>
        <fullName evidence="17">Chorismate mutase-prephenate dehydratase</fullName>
    </alternativeName>
    <alternativeName>
        <fullName evidence="16">p-protein</fullName>
    </alternativeName>
</protein>
<proteinExistence type="predicted"/>
<comment type="function">
    <text evidence="2">Catalyzes the Claisen rearrangement of chorismate to prephenate and the decarboxylation/dehydration of prephenate to phenylpyruvate.</text>
</comment>
<dbReference type="InterPro" id="IPR002912">
    <property type="entry name" value="ACT_dom"/>
</dbReference>
<dbReference type="CDD" id="cd04905">
    <property type="entry name" value="ACT_CM-PDT"/>
    <property type="match status" value="1"/>
</dbReference>
<dbReference type="SUPFAM" id="SSF48600">
    <property type="entry name" value="Chorismate mutase II"/>
    <property type="match status" value="1"/>
</dbReference>
<dbReference type="PIRSF" id="PIRSF001500">
    <property type="entry name" value="Chor_mut_pdt_Ppr"/>
    <property type="match status" value="1"/>
</dbReference>
<dbReference type="AlphaFoldDB" id="A8ZT71"/>
<gene>
    <name evidence="24" type="ordered locus">Dole_1950</name>
</gene>
<keyword evidence="10" id="KW-0028">Amino-acid biosynthesis</keyword>
<name>A8ZT71_DESOH</name>
<evidence type="ECO:0000313" key="25">
    <source>
        <dbReference type="Proteomes" id="UP000008561"/>
    </source>
</evidence>
<feature type="domain" description="Chorismate mutase" evidence="21">
    <location>
        <begin position="6"/>
        <end position="96"/>
    </location>
</feature>
<evidence type="ECO:0000256" key="17">
    <source>
        <dbReference type="ARBA" id="ARBA00031520"/>
    </source>
</evidence>
<keyword evidence="11" id="KW-0057">Aromatic amino acid biosynthesis</keyword>
<feature type="binding site" evidence="19">
    <location>
        <position position="57"/>
    </location>
    <ligand>
        <name>substrate</name>
    </ligand>
</feature>
<dbReference type="InterPro" id="IPR008242">
    <property type="entry name" value="Chor_mutase/pphenate_deHydtase"/>
</dbReference>
<feature type="binding site" evidence="19">
    <location>
        <position position="16"/>
    </location>
    <ligand>
        <name>substrate</name>
    </ligand>
</feature>
<dbReference type="PROSITE" id="PS51671">
    <property type="entry name" value="ACT"/>
    <property type="match status" value="1"/>
</dbReference>
<evidence type="ECO:0000256" key="10">
    <source>
        <dbReference type="ARBA" id="ARBA00022605"/>
    </source>
</evidence>
<dbReference type="FunFam" id="3.30.70.260:FF:000012">
    <property type="entry name" value="Prephenate dehydratase"/>
    <property type="match status" value="1"/>
</dbReference>
<dbReference type="EC" id="4.2.1.51" evidence="7"/>
<evidence type="ECO:0000256" key="15">
    <source>
        <dbReference type="ARBA" id="ARBA00023268"/>
    </source>
</evidence>
<evidence type="ECO:0000256" key="2">
    <source>
        <dbReference type="ARBA" id="ARBA00002364"/>
    </source>
</evidence>
<keyword evidence="25" id="KW-1185">Reference proteome</keyword>
<dbReference type="GO" id="GO:0004106">
    <property type="term" value="F:chorismate mutase activity"/>
    <property type="evidence" value="ECO:0007669"/>
    <property type="project" value="UniProtKB-EC"/>
</dbReference>
<evidence type="ECO:0000259" key="21">
    <source>
        <dbReference type="PROSITE" id="PS51168"/>
    </source>
</evidence>
<comment type="catalytic activity">
    <reaction evidence="18">
        <text>prephenate + H(+) = 3-phenylpyruvate + CO2 + H2O</text>
        <dbReference type="Rhea" id="RHEA:21648"/>
        <dbReference type="ChEBI" id="CHEBI:15377"/>
        <dbReference type="ChEBI" id="CHEBI:15378"/>
        <dbReference type="ChEBI" id="CHEBI:16526"/>
        <dbReference type="ChEBI" id="CHEBI:18005"/>
        <dbReference type="ChEBI" id="CHEBI:29934"/>
        <dbReference type="EC" id="4.2.1.51"/>
    </reaction>
</comment>
<evidence type="ECO:0000256" key="1">
    <source>
        <dbReference type="ARBA" id="ARBA00000824"/>
    </source>
</evidence>
<dbReference type="Gene3D" id="1.20.59.10">
    <property type="entry name" value="Chorismate mutase"/>
    <property type="match status" value="1"/>
</dbReference>